<dbReference type="AlphaFoldDB" id="A0A5B7FCI2"/>
<comment type="caution">
    <text evidence="1">The sequence shown here is derived from an EMBL/GenBank/DDBJ whole genome shotgun (WGS) entry which is preliminary data.</text>
</comment>
<evidence type="ECO:0000313" key="1">
    <source>
        <dbReference type="EMBL" id="MPC45330.1"/>
    </source>
</evidence>
<sequence>MNSANKRRDALPSDGVDISKASKYTGIKAALFLLLRPPPCQPRLRSPTCISPSSSSFRLEEVGGYP</sequence>
<name>A0A5B7FCI2_PORTR</name>
<dbReference type="Proteomes" id="UP000324222">
    <property type="component" value="Unassembled WGS sequence"/>
</dbReference>
<evidence type="ECO:0000313" key="2">
    <source>
        <dbReference type="Proteomes" id="UP000324222"/>
    </source>
</evidence>
<accession>A0A5B7FCI2</accession>
<reference evidence="1 2" key="1">
    <citation type="submission" date="2019-05" db="EMBL/GenBank/DDBJ databases">
        <title>Another draft genome of Portunus trituberculatus and its Hox gene families provides insights of decapod evolution.</title>
        <authorList>
            <person name="Jeong J.-H."/>
            <person name="Song I."/>
            <person name="Kim S."/>
            <person name="Choi T."/>
            <person name="Kim D."/>
            <person name="Ryu S."/>
            <person name="Kim W."/>
        </authorList>
    </citation>
    <scope>NUCLEOTIDE SEQUENCE [LARGE SCALE GENOMIC DNA]</scope>
    <source>
        <tissue evidence="1">Muscle</tissue>
    </source>
</reference>
<proteinExistence type="predicted"/>
<organism evidence="1 2">
    <name type="scientific">Portunus trituberculatus</name>
    <name type="common">Swimming crab</name>
    <name type="synonym">Neptunus trituberculatus</name>
    <dbReference type="NCBI Taxonomy" id="210409"/>
    <lineage>
        <taxon>Eukaryota</taxon>
        <taxon>Metazoa</taxon>
        <taxon>Ecdysozoa</taxon>
        <taxon>Arthropoda</taxon>
        <taxon>Crustacea</taxon>
        <taxon>Multicrustacea</taxon>
        <taxon>Malacostraca</taxon>
        <taxon>Eumalacostraca</taxon>
        <taxon>Eucarida</taxon>
        <taxon>Decapoda</taxon>
        <taxon>Pleocyemata</taxon>
        <taxon>Brachyura</taxon>
        <taxon>Eubrachyura</taxon>
        <taxon>Portunoidea</taxon>
        <taxon>Portunidae</taxon>
        <taxon>Portuninae</taxon>
        <taxon>Portunus</taxon>
    </lineage>
</organism>
<dbReference type="EMBL" id="VSRR010006678">
    <property type="protein sequence ID" value="MPC45330.1"/>
    <property type="molecule type" value="Genomic_DNA"/>
</dbReference>
<protein>
    <submittedName>
        <fullName evidence="1">Uncharacterized protein</fullName>
    </submittedName>
</protein>
<gene>
    <name evidence="1" type="ORF">E2C01_039026</name>
</gene>
<keyword evidence="2" id="KW-1185">Reference proteome</keyword>